<dbReference type="PROSITE" id="PS00455">
    <property type="entry name" value="AMP_BINDING"/>
    <property type="match status" value="1"/>
</dbReference>
<name>A0ABD3PXX4_9STRA</name>
<dbReference type="Proteomes" id="UP001530315">
    <property type="component" value="Unassembled WGS sequence"/>
</dbReference>
<comment type="similarity">
    <text evidence="1">Belongs to the ATP-dependent AMP-binding enzyme family.</text>
</comment>
<evidence type="ECO:0000256" key="2">
    <source>
        <dbReference type="ARBA" id="ARBA00022598"/>
    </source>
</evidence>
<evidence type="ECO:0000256" key="1">
    <source>
        <dbReference type="ARBA" id="ARBA00006432"/>
    </source>
</evidence>
<dbReference type="PANTHER" id="PTHR24096:SF149">
    <property type="entry name" value="AMP-BINDING DOMAIN-CONTAINING PROTEIN-RELATED"/>
    <property type="match status" value="1"/>
</dbReference>
<evidence type="ECO:0000259" key="3">
    <source>
        <dbReference type="Pfam" id="PF00501"/>
    </source>
</evidence>
<dbReference type="InterPro" id="IPR025110">
    <property type="entry name" value="AMP-bd_C"/>
</dbReference>
<feature type="domain" description="AMP-dependent synthetase/ligase" evidence="3">
    <location>
        <begin position="125"/>
        <end position="504"/>
    </location>
</feature>
<evidence type="ECO:0000259" key="4">
    <source>
        <dbReference type="Pfam" id="PF13193"/>
    </source>
</evidence>
<dbReference type="Gene3D" id="3.40.50.980">
    <property type="match status" value="2"/>
</dbReference>
<dbReference type="InterPro" id="IPR020845">
    <property type="entry name" value="AMP-binding_CS"/>
</dbReference>
<comment type="caution">
    <text evidence="5">The sequence shown here is derived from an EMBL/GenBank/DDBJ whole genome shotgun (WGS) entry which is preliminary data.</text>
</comment>
<dbReference type="FunFam" id="3.30.300.30:FF:000007">
    <property type="entry name" value="4-coumarate--CoA ligase 2"/>
    <property type="match status" value="1"/>
</dbReference>
<reference evidence="5 6" key="1">
    <citation type="submission" date="2024-10" db="EMBL/GenBank/DDBJ databases">
        <title>Updated reference genomes for cyclostephanoid diatoms.</title>
        <authorList>
            <person name="Roberts W.R."/>
            <person name="Alverson A.J."/>
        </authorList>
    </citation>
    <scope>NUCLEOTIDE SEQUENCE [LARGE SCALE GENOMIC DNA]</scope>
    <source>
        <strain evidence="5 6">AJA276-08</strain>
    </source>
</reference>
<keyword evidence="2" id="KW-0436">Ligase</keyword>
<evidence type="ECO:0000313" key="5">
    <source>
        <dbReference type="EMBL" id="KAL3792999.1"/>
    </source>
</evidence>
<accession>A0ABD3PXX4</accession>
<organism evidence="5 6">
    <name type="scientific">Stephanodiscus triporus</name>
    <dbReference type="NCBI Taxonomy" id="2934178"/>
    <lineage>
        <taxon>Eukaryota</taxon>
        <taxon>Sar</taxon>
        <taxon>Stramenopiles</taxon>
        <taxon>Ochrophyta</taxon>
        <taxon>Bacillariophyta</taxon>
        <taxon>Coscinodiscophyceae</taxon>
        <taxon>Thalassiosirophycidae</taxon>
        <taxon>Stephanodiscales</taxon>
        <taxon>Stephanodiscaceae</taxon>
        <taxon>Stephanodiscus</taxon>
    </lineage>
</organism>
<keyword evidence="6" id="KW-1185">Reference proteome</keyword>
<evidence type="ECO:0008006" key="7">
    <source>
        <dbReference type="Google" id="ProtNLM"/>
    </source>
</evidence>
<protein>
    <recommendedName>
        <fullName evidence="7">4-coumarate--CoA ligase</fullName>
    </recommendedName>
</protein>
<dbReference type="InterPro" id="IPR045851">
    <property type="entry name" value="AMP-bd_C_sf"/>
</dbReference>
<dbReference type="AlphaFoldDB" id="A0ABD3PXX4"/>
<dbReference type="GO" id="GO:0016874">
    <property type="term" value="F:ligase activity"/>
    <property type="evidence" value="ECO:0007669"/>
    <property type="project" value="UniProtKB-KW"/>
</dbReference>
<dbReference type="CDD" id="cd05911">
    <property type="entry name" value="Firefly_Luc_like"/>
    <property type="match status" value="1"/>
</dbReference>
<dbReference type="Pfam" id="PF13193">
    <property type="entry name" value="AMP-binding_C"/>
    <property type="match status" value="1"/>
</dbReference>
<gene>
    <name evidence="5" type="ORF">ACHAW5_009183</name>
</gene>
<dbReference type="PANTHER" id="PTHR24096">
    <property type="entry name" value="LONG-CHAIN-FATTY-ACID--COA LIGASE"/>
    <property type="match status" value="1"/>
</dbReference>
<dbReference type="Gene3D" id="2.30.38.10">
    <property type="entry name" value="Luciferase, Domain 3"/>
    <property type="match status" value="1"/>
</dbReference>
<dbReference type="EMBL" id="JALLAZ020000532">
    <property type="protein sequence ID" value="KAL3792999.1"/>
    <property type="molecule type" value="Genomic_DNA"/>
</dbReference>
<dbReference type="Gene3D" id="3.30.300.30">
    <property type="match status" value="1"/>
</dbReference>
<feature type="domain" description="AMP-binding enzyme C-terminal" evidence="4">
    <location>
        <begin position="555"/>
        <end position="634"/>
    </location>
</feature>
<proteinExistence type="inferred from homology"/>
<dbReference type="InterPro" id="IPR000873">
    <property type="entry name" value="AMP-dep_synth/lig_dom"/>
</dbReference>
<evidence type="ECO:0000313" key="6">
    <source>
        <dbReference type="Proteomes" id="UP001530315"/>
    </source>
</evidence>
<sequence length="655" mass="72244">MNKRHLFPSTSKYYYGTIHKILRALNSMDSHAETMHSVPNMIARRRSVGILKAWMPASVSVLSSSNGVIARADGSIERNFTTLSGKLADVCNINVVSSPFPPVMSSDFVPVPSFVSSGWRDPSLADKVAIRDGSTGETRTFSEYLDRMNRISSALKSEYLLKPNDTVALFSPNNVDYLPICLAVGLCGAKITPINPLSSASELSKILVLSSSKILFTHARLMSVALDAARAAPCVKEIVVIPDVQSDTNIPSGTEHLERLTTYTVEEVQCDVNDLTCHPWLLPYSSGTTGLPKGVMLSHANIIMNLLQLNEVEKRVFPLDHKLISPLPFFHIYGMLVSLLYCSWRGQELITMSDRFDLERFCQLVQEHQPHRAHLVPPIILGLAKHPKVDSYDMTTSLGRGRACSCGGRARAGANENGDPPLGTETTEGVKSRLKLDVKQAWGMSELSPLGTMNSDSCQKNGSIGPLMPSTEGKVIDPETGKSLGPNQRGELCIKGPQVMLGYLNDNEKTKECISDEGWLRSGDQAYYDDDGYFYITDRIKELIKVRGFQVAPAELEELLLTNEHVQDVAVVQVPDLASGELPRAYVVLKPSADPHEVTEDYLKEWVAGRVSPYKRISGGVVFVEQIPKSASGKILRRVLRDHVKREFEKKHLVA</sequence>
<dbReference type="Pfam" id="PF00501">
    <property type="entry name" value="AMP-binding"/>
    <property type="match status" value="1"/>
</dbReference>
<dbReference type="SUPFAM" id="SSF56801">
    <property type="entry name" value="Acetyl-CoA synthetase-like"/>
    <property type="match status" value="1"/>
</dbReference>